<feature type="compositionally biased region" description="Polar residues" evidence="9">
    <location>
        <begin position="955"/>
        <end position="964"/>
    </location>
</feature>
<dbReference type="SUPFAM" id="SSF56112">
    <property type="entry name" value="Protein kinase-like (PK-like)"/>
    <property type="match status" value="1"/>
</dbReference>
<evidence type="ECO:0000259" key="10">
    <source>
        <dbReference type="PROSITE" id="PS50011"/>
    </source>
</evidence>
<dbReference type="HOGENOM" id="CLU_003223_0_0_1"/>
<evidence type="ECO:0000256" key="7">
    <source>
        <dbReference type="ARBA" id="ARBA00047899"/>
    </source>
</evidence>
<dbReference type="EC" id="2.7.11.1" evidence="1"/>
<protein>
    <recommendedName>
        <fullName evidence="1">non-specific serine/threonine protein kinase</fullName>
        <ecNumber evidence="1">2.7.11.1</ecNumber>
    </recommendedName>
</protein>
<evidence type="ECO:0000313" key="12">
    <source>
        <dbReference type="Proteomes" id="UP000017559"/>
    </source>
</evidence>
<evidence type="ECO:0000256" key="8">
    <source>
        <dbReference type="ARBA" id="ARBA00048679"/>
    </source>
</evidence>
<feature type="compositionally biased region" description="Polar residues" evidence="9">
    <location>
        <begin position="457"/>
        <end position="466"/>
    </location>
</feature>
<feature type="compositionally biased region" description="Low complexity" evidence="9">
    <location>
        <begin position="580"/>
        <end position="598"/>
    </location>
</feature>
<keyword evidence="3" id="KW-0808">Transferase</keyword>
<dbReference type="GO" id="GO:0007015">
    <property type="term" value="P:actin filament organization"/>
    <property type="evidence" value="ECO:0007669"/>
    <property type="project" value="TreeGrafter"/>
</dbReference>
<feature type="compositionally biased region" description="Polar residues" evidence="9">
    <location>
        <begin position="740"/>
        <end position="754"/>
    </location>
</feature>
<evidence type="ECO:0000256" key="9">
    <source>
        <dbReference type="SAM" id="MobiDB-lite"/>
    </source>
</evidence>
<dbReference type="GO" id="GO:0005524">
    <property type="term" value="F:ATP binding"/>
    <property type="evidence" value="ECO:0007669"/>
    <property type="project" value="UniProtKB-KW"/>
</dbReference>
<dbReference type="STRING" id="1381753.V2WJQ2"/>
<dbReference type="PROSITE" id="PS50011">
    <property type="entry name" value="PROTEIN_KINASE_DOM"/>
    <property type="match status" value="1"/>
</dbReference>
<dbReference type="GO" id="GO:0004674">
    <property type="term" value="F:protein serine/threonine kinase activity"/>
    <property type="evidence" value="ECO:0007669"/>
    <property type="project" value="UniProtKB-KW"/>
</dbReference>
<evidence type="ECO:0000256" key="6">
    <source>
        <dbReference type="ARBA" id="ARBA00022840"/>
    </source>
</evidence>
<feature type="compositionally biased region" description="Low complexity" evidence="9">
    <location>
        <begin position="560"/>
        <end position="569"/>
    </location>
</feature>
<dbReference type="GO" id="GO:0000147">
    <property type="term" value="P:actin cortical patch assembly"/>
    <property type="evidence" value="ECO:0007669"/>
    <property type="project" value="TreeGrafter"/>
</dbReference>
<dbReference type="PANTHER" id="PTHR22967:SF57">
    <property type="entry name" value="AUXILIN, ISOFORM A-RELATED"/>
    <property type="match status" value="1"/>
</dbReference>
<proteinExistence type="predicted"/>
<feature type="region of interest" description="Disordered" evidence="9">
    <location>
        <begin position="451"/>
        <end position="1071"/>
    </location>
</feature>
<dbReference type="GO" id="GO:0005737">
    <property type="term" value="C:cytoplasm"/>
    <property type="evidence" value="ECO:0007669"/>
    <property type="project" value="TreeGrafter"/>
</dbReference>
<evidence type="ECO:0000313" key="11">
    <source>
        <dbReference type="EMBL" id="ESK81817.1"/>
    </source>
</evidence>
<dbReference type="Pfam" id="PF00069">
    <property type="entry name" value="Pkinase"/>
    <property type="match status" value="1"/>
</dbReference>
<feature type="compositionally biased region" description="Basic and acidic residues" evidence="9">
    <location>
        <begin position="756"/>
        <end position="767"/>
    </location>
</feature>
<dbReference type="AlphaFoldDB" id="V2WJQ2"/>
<comment type="caution">
    <text evidence="11">The sequence shown here is derived from an EMBL/GenBank/DDBJ whole genome shotgun (WGS) entry which is preliminary data.</text>
</comment>
<feature type="compositionally biased region" description="Low complexity" evidence="9">
    <location>
        <begin position="1010"/>
        <end position="1033"/>
    </location>
</feature>
<feature type="compositionally biased region" description="Polar residues" evidence="9">
    <location>
        <begin position="701"/>
        <end position="716"/>
    </location>
</feature>
<name>V2WJQ2_MONRO</name>
<dbReference type="KEGG" id="mrr:Moror_16759"/>
<evidence type="ECO:0000256" key="4">
    <source>
        <dbReference type="ARBA" id="ARBA00022741"/>
    </source>
</evidence>
<dbReference type="Proteomes" id="UP000017559">
    <property type="component" value="Unassembled WGS sequence"/>
</dbReference>
<dbReference type="EMBL" id="AWSO01002219">
    <property type="protein sequence ID" value="ESK81817.1"/>
    <property type="molecule type" value="Genomic_DNA"/>
</dbReference>
<feature type="compositionally biased region" description="Polar residues" evidence="9">
    <location>
        <begin position="1188"/>
        <end position="1202"/>
    </location>
</feature>
<dbReference type="Gene3D" id="1.10.510.10">
    <property type="entry name" value="Transferase(Phosphotransferase) domain 1"/>
    <property type="match status" value="1"/>
</dbReference>
<evidence type="ECO:0000256" key="2">
    <source>
        <dbReference type="ARBA" id="ARBA00022527"/>
    </source>
</evidence>
<evidence type="ECO:0000256" key="3">
    <source>
        <dbReference type="ARBA" id="ARBA00022679"/>
    </source>
</evidence>
<feature type="domain" description="Protein kinase" evidence="10">
    <location>
        <begin position="27"/>
        <end position="302"/>
    </location>
</feature>
<accession>V2WJQ2</accession>
<feature type="region of interest" description="Disordered" evidence="9">
    <location>
        <begin position="311"/>
        <end position="338"/>
    </location>
</feature>
<dbReference type="SMART" id="SM00220">
    <property type="entry name" value="S_TKc"/>
    <property type="match status" value="1"/>
</dbReference>
<keyword evidence="4" id="KW-0547">Nucleotide-binding</keyword>
<dbReference type="InterPro" id="IPR000719">
    <property type="entry name" value="Prot_kinase_dom"/>
</dbReference>
<dbReference type="PANTHER" id="PTHR22967">
    <property type="entry name" value="SERINE/THREONINE PROTEIN KINASE"/>
    <property type="match status" value="1"/>
</dbReference>
<keyword evidence="2" id="KW-0723">Serine/threonine-protein kinase</keyword>
<feature type="compositionally biased region" description="Polar residues" evidence="9">
    <location>
        <begin position="1089"/>
        <end position="1146"/>
    </location>
</feature>
<keyword evidence="12" id="KW-1185">Reference proteome</keyword>
<evidence type="ECO:0000256" key="5">
    <source>
        <dbReference type="ARBA" id="ARBA00022777"/>
    </source>
</evidence>
<dbReference type="InterPro" id="IPR011009">
    <property type="entry name" value="Kinase-like_dom_sf"/>
</dbReference>
<feature type="compositionally biased region" description="Polar residues" evidence="9">
    <location>
        <begin position="474"/>
        <end position="491"/>
    </location>
</feature>
<feature type="compositionally biased region" description="Polar residues" evidence="9">
    <location>
        <begin position="321"/>
        <end position="338"/>
    </location>
</feature>
<comment type="catalytic activity">
    <reaction evidence="8">
        <text>L-seryl-[protein] + ATP = O-phospho-L-seryl-[protein] + ADP + H(+)</text>
        <dbReference type="Rhea" id="RHEA:17989"/>
        <dbReference type="Rhea" id="RHEA-COMP:9863"/>
        <dbReference type="Rhea" id="RHEA-COMP:11604"/>
        <dbReference type="ChEBI" id="CHEBI:15378"/>
        <dbReference type="ChEBI" id="CHEBI:29999"/>
        <dbReference type="ChEBI" id="CHEBI:30616"/>
        <dbReference type="ChEBI" id="CHEBI:83421"/>
        <dbReference type="ChEBI" id="CHEBI:456216"/>
        <dbReference type="EC" id="2.7.11.1"/>
    </reaction>
</comment>
<gene>
    <name evidence="11" type="ORF">Moror_16759</name>
</gene>
<sequence>MQGFPGYQQNKGTLVPGQTISVNKYTVQVEKYLSQGGFAHVYLVRTAQPVYNTTHHVLKRIAVANEGMLTDVKKEVDIMRLLKGHPNIVHLIDAAWHRMSNGLYEVFILMEFCPGGGIIDMMNRRLRERLTEAEILQIFVDVCEGVAYMHNSRPPLLHRDLKVENILQASPTSFKLCDFGSATTVSTRLPQTTQEFRALEDDLNRHTTLQYRAPEMIDVHLRRPVDEKSDVWALGVLLYKLCYYTTPFEEHGPLAILNVQYRTPPYPVYSSHMKELIGMMLREHGTQRPTVFEILSHVHRLRGTKSQFQYTIPVPKPLSPRYQTQPKPSTLPNPSSSTISYRQAPAIVSSLSPKPATSPSPNPGVQARDKVLEAIAPMRRGRPTKEHSTSRSSSPVKGKNWLEDEEKAWEAMSKKATMQNVVDLDDAFAVAGGSSMKKTGQQGFGDDFGQQLWNAPDPNSQGTGTTREALPSRVPTSSPMKATVTRVTSLSRNRDTTRAIPTAQKERDAFDGLGLGNPEEKPAPTLAEARKLRTGLAAPTSTAQGISGKHSGLTRPSPSPQTGTSSSQGLVPPPLKPTGSGSSWSSQPPSRPPSSSQQNAETASAETRFPSLEELNASFSPPPSNRNRSSVALVRPGPHASSQPQLAQPPRSLYGSDSDKPSLASNINTSAARPPLAAHGSSYTSYKIEVPPSAGRYDDVSTPSSAATKGDSQPIKSTDHRRSSIIRRHRSSVTMKHGSSEQSSGLPPTSSYLHSPSKEAQRPEKTTLTKVTPQKDWLTGDDDLDAPSTSIRRPSPEPAVAVVRDSPSKRASFIERSNIPIQEALAATHERLPSPPPKPGATSHSSVPDSPSARAHRMFPELDTTMEPAQTPTDNWSPVAAKNPSDRLRAQTLESSSSADEDGPEDADRYVPPPKSTEVRSGRPQRKGRQSSVHDLVDLYGGGVQSKERDKVPETTRSTITQLPSKPVAGDYMDYVTDKRKSRASPAVPMASRRKSVSPQPISSPAPELSSQKSPSATSPTSPASARSSRPQSMFVFPSKMADTPAPLYAGLSPPPEPEPRTRGTRRTSINDMVQRYEAIDAVARSAAISATPSRMTKADSGTSSQNTAPPAKRSIQSNGRVTASLSAPDQTSSALNKIPSSAAQHTSPTSLPKISPSPLPEPEKPKETEVITPRPRRISTRPLEGSGSVSFPIQKSISSPMEETFKSSDARSPSPERPYQGVGRLIDQWQRKTAETESSRNPIIPKRGFVAKRAELVNGPGRGQ</sequence>
<organism evidence="11 12">
    <name type="scientific">Moniliophthora roreri (strain MCA 2997)</name>
    <name type="common">Cocoa frosty pod rot fungus</name>
    <name type="synonym">Crinipellis roreri</name>
    <dbReference type="NCBI Taxonomy" id="1381753"/>
    <lineage>
        <taxon>Eukaryota</taxon>
        <taxon>Fungi</taxon>
        <taxon>Dikarya</taxon>
        <taxon>Basidiomycota</taxon>
        <taxon>Agaricomycotina</taxon>
        <taxon>Agaricomycetes</taxon>
        <taxon>Agaricomycetidae</taxon>
        <taxon>Agaricales</taxon>
        <taxon>Marasmiineae</taxon>
        <taxon>Marasmiaceae</taxon>
        <taxon>Moniliophthora</taxon>
    </lineage>
</organism>
<feature type="compositionally biased region" description="Polar residues" evidence="9">
    <location>
        <begin position="867"/>
        <end position="876"/>
    </location>
</feature>
<feature type="region of interest" description="Disordered" evidence="9">
    <location>
        <begin position="1087"/>
        <end position="1224"/>
    </location>
</feature>
<reference evidence="11 12" key="1">
    <citation type="journal article" date="2014" name="BMC Genomics">
        <title>Genome and secretome analysis of the hemibiotrophic fungal pathogen, Moniliophthora roreri, which causes frosty pod rot disease of cacao: mechanisms of the biotrophic and necrotrophic phases.</title>
        <authorList>
            <person name="Meinhardt L.W."/>
            <person name="Costa G.G.L."/>
            <person name="Thomazella D.P.T."/>
            <person name="Teixeira P.J.P.L."/>
            <person name="Carazzolle M.F."/>
            <person name="Schuster S.C."/>
            <person name="Carlson J.E."/>
            <person name="Guiltinan M.J."/>
            <person name="Mieczkowski P."/>
            <person name="Farmer A."/>
            <person name="Ramaraj T."/>
            <person name="Crozier J."/>
            <person name="Davis R.E."/>
            <person name="Shao J."/>
            <person name="Melnick R.L."/>
            <person name="Pereira G.A.G."/>
            <person name="Bailey B.A."/>
        </authorList>
    </citation>
    <scope>NUCLEOTIDE SEQUENCE [LARGE SCALE GENOMIC DNA]</scope>
    <source>
        <strain evidence="11 12">MCA 2997</strain>
    </source>
</reference>
<feature type="region of interest" description="Disordered" evidence="9">
    <location>
        <begin position="377"/>
        <end position="400"/>
    </location>
</feature>
<keyword evidence="6" id="KW-0067">ATP-binding</keyword>
<comment type="catalytic activity">
    <reaction evidence="7">
        <text>L-threonyl-[protein] + ATP = O-phospho-L-threonyl-[protein] + ADP + H(+)</text>
        <dbReference type="Rhea" id="RHEA:46608"/>
        <dbReference type="Rhea" id="RHEA-COMP:11060"/>
        <dbReference type="Rhea" id="RHEA-COMP:11605"/>
        <dbReference type="ChEBI" id="CHEBI:15378"/>
        <dbReference type="ChEBI" id="CHEBI:30013"/>
        <dbReference type="ChEBI" id="CHEBI:30616"/>
        <dbReference type="ChEBI" id="CHEBI:61977"/>
        <dbReference type="ChEBI" id="CHEBI:456216"/>
        <dbReference type="EC" id="2.7.11.1"/>
    </reaction>
</comment>
<keyword evidence="5" id="KW-0418">Kinase</keyword>
<evidence type="ECO:0000256" key="1">
    <source>
        <dbReference type="ARBA" id="ARBA00012513"/>
    </source>
</evidence>
<dbReference type="OrthoDB" id="2018507at2759"/>